<keyword evidence="2" id="KW-0238">DNA-binding</keyword>
<dbReference type="InterPro" id="IPR036390">
    <property type="entry name" value="WH_DNA-bd_sf"/>
</dbReference>
<dbReference type="GO" id="GO:0003677">
    <property type="term" value="F:DNA binding"/>
    <property type="evidence" value="ECO:0007669"/>
    <property type="project" value="UniProtKB-KW"/>
</dbReference>
<feature type="domain" description="HTH marR-type" evidence="5">
    <location>
        <begin position="1"/>
        <end position="156"/>
    </location>
</feature>
<dbReference type="Gene3D" id="1.10.10.10">
    <property type="entry name" value="Winged helix-like DNA-binding domain superfamily/Winged helix DNA-binding domain"/>
    <property type="match status" value="1"/>
</dbReference>
<sequence length="186" mass="21416">MATSKSQIKTTPKNLPIDKNKKKRRSVDFAIKASWLSIAKMYNMIGTEHGITHSTGFVLLNIDQENGSPATKIAPLMGMEARSLTRILKSMEEEGLIVRQSDTEDRRKVMICLTDEGKLRREAARQSVKTFNMQIFDEISPEKMEHFFEVIEHINRTAEKNLSQKNDFIQDVRTKVEEAQKNNFQK</sequence>
<dbReference type="GO" id="GO:0003700">
    <property type="term" value="F:DNA-binding transcription factor activity"/>
    <property type="evidence" value="ECO:0007669"/>
    <property type="project" value="InterPro"/>
</dbReference>
<dbReference type="Pfam" id="PF01047">
    <property type="entry name" value="MarR"/>
    <property type="match status" value="1"/>
</dbReference>
<protein>
    <submittedName>
        <fullName evidence="6">Transcriptional regulator</fullName>
    </submittedName>
</protein>
<dbReference type="OrthoDB" id="1467380at2"/>
<dbReference type="HOGENOM" id="CLU_083287_18_6_10"/>
<evidence type="ECO:0000256" key="1">
    <source>
        <dbReference type="ARBA" id="ARBA00023015"/>
    </source>
</evidence>
<keyword evidence="1" id="KW-0805">Transcription regulation</keyword>
<reference evidence="7" key="1">
    <citation type="submission" date="2012-06" db="EMBL/GenBank/DDBJ databases">
        <title>The complete genome of Flexibacter litoralis DSM 6794.</title>
        <authorList>
            <person name="Lucas S."/>
            <person name="Copeland A."/>
            <person name="Lapidus A."/>
            <person name="Glavina del Rio T."/>
            <person name="Dalin E."/>
            <person name="Tice H."/>
            <person name="Bruce D."/>
            <person name="Goodwin L."/>
            <person name="Pitluck S."/>
            <person name="Peters L."/>
            <person name="Ovchinnikova G."/>
            <person name="Lu M."/>
            <person name="Kyrpides N."/>
            <person name="Mavromatis K."/>
            <person name="Ivanova N."/>
            <person name="Brettin T."/>
            <person name="Detter J.C."/>
            <person name="Han C."/>
            <person name="Larimer F."/>
            <person name="Land M."/>
            <person name="Hauser L."/>
            <person name="Markowitz V."/>
            <person name="Cheng J.-F."/>
            <person name="Hugenholtz P."/>
            <person name="Woyke T."/>
            <person name="Wu D."/>
            <person name="Spring S."/>
            <person name="Lang E."/>
            <person name="Kopitz M."/>
            <person name="Brambilla E."/>
            <person name="Klenk H.-P."/>
            <person name="Eisen J.A."/>
        </authorList>
    </citation>
    <scope>NUCLEOTIDE SEQUENCE [LARGE SCALE GENOMIC DNA]</scope>
    <source>
        <strain evidence="7">ATCC 23117 / DSM 6794 / NBRC 15988 / NCIMB 1366 / Sio-4</strain>
    </source>
</reference>
<evidence type="ECO:0000256" key="4">
    <source>
        <dbReference type="SAM" id="MobiDB-lite"/>
    </source>
</evidence>
<evidence type="ECO:0000259" key="5">
    <source>
        <dbReference type="PROSITE" id="PS50995"/>
    </source>
</evidence>
<dbReference type="AlphaFoldDB" id="I4APA3"/>
<accession>I4APA3</accession>
<dbReference type="InterPro" id="IPR036388">
    <property type="entry name" value="WH-like_DNA-bd_sf"/>
</dbReference>
<dbReference type="SUPFAM" id="SSF46785">
    <property type="entry name" value="Winged helix' DNA-binding domain"/>
    <property type="match status" value="1"/>
</dbReference>
<dbReference type="KEGG" id="fli:Fleli_3468"/>
<evidence type="ECO:0000313" key="7">
    <source>
        <dbReference type="Proteomes" id="UP000006054"/>
    </source>
</evidence>
<dbReference type="PANTHER" id="PTHR42756">
    <property type="entry name" value="TRANSCRIPTIONAL REGULATOR, MARR"/>
    <property type="match status" value="1"/>
</dbReference>
<dbReference type="SMART" id="SM00347">
    <property type="entry name" value="HTH_MARR"/>
    <property type="match status" value="1"/>
</dbReference>
<dbReference type="eggNOG" id="COG1846">
    <property type="taxonomic scope" value="Bacteria"/>
</dbReference>
<dbReference type="PATRIC" id="fig|880071.3.peg.3474"/>
<feature type="compositionally biased region" description="Polar residues" evidence="4">
    <location>
        <begin position="1"/>
        <end position="13"/>
    </location>
</feature>
<dbReference type="PANTHER" id="PTHR42756:SF1">
    <property type="entry name" value="TRANSCRIPTIONAL REPRESSOR OF EMRAB OPERON"/>
    <property type="match status" value="1"/>
</dbReference>
<dbReference type="PRINTS" id="PR00598">
    <property type="entry name" value="HTHMARR"/>
</dbReference>
<name>I4APA3_BERLS</name>
<evidence type="ECO:0000256" key="2">
    <source>
        <dbReference type="ARBA" id="ARBA00023125"/>
    </source>
</evidence>
<evidence type="ECO:0000256" key="3">
    <source>
        <dbReference type="ARBA" id="ARBA00023163"/>
    </source>
</evidence>
<keyword evidence="7" id="KW-1185">Reference proteome</keyword>
<dbReference type="STRING" id="880071.Fleli_3468"/>
<dbReference type="InterPro" id="IPR000835">
    <property type="entry name" value="HTH_MarR-typ"/>
</dbReference>
<feature type="region of interest" description="Disordered" evidence="4">
    <location>
        <begin position="1"/>
        <end position="21"/>
    </location>
</feature>
<dbReference type="Proteomes" id="UP000006054">
    <property type="component" value="Chromosome"/>
</dbReference>
<proteinExistence type="predicted"/>
<gene>
    <name evidence="6" type="ordered locus">Fleli_3468</name>
</gene>
<dbReference type="InterPro" id="IPR023187">
    <property type="entry name" value="Tscrpt_reg_MarR-type_CS"/>
</dbReference>
<organism evidence="6 7">
    <name type="scientific">Bernardetia litoralis (strain ATCC 23117 / DSM 6794 / NBRC 15988 / NCIMB 1366 / Fx l1 / Sio-4)</name>
    <name type="common">Flexibacter litoralis</name>
    <dbReference type="NCBI Taxonomy" id="880071"/>
    <lineage>
        <taxon>Bacteria</taxon>
        <taxon>Pseudomonadati</taxon>
        <taxon>Bacteroidota</taxon>
        <taxon>Cytophagia</taxon>
        <taxon>Cytophagales</taxon>
        <taxon>Bernardetiaceae</taxon>
        <taxon>Bernardetia</taxon>
    </lineage>
</organism>
<evidence type="ECO:0000313" key="6">
    <source>
        <dbReference type="EMBL" id="AFM05788.1"/>
    </source>
</evidence>
<dbReference type="RefSeq" id="WP_014799214.1">
    <property type="nucleotide sequence ID" value="NC_018018.1"/>
</dbReference>
<dbReference type="PROSITE" id="PS50995">
    <property type="entry name" value="HTH_MARR_2"/>
    <property type="match status" value="1"/>
</dbReference>
<keyword evidence="3" id="KW-0804">Transcription</keyword>
<dbReference type="PROSITE" id="PS01117">
    <property type="entry name" value="HTH_MARR_1"/>
    <property type="match status" value="1"/>
</dbReference>
<dbReference type="EMBL" id="CP003345">
    <property type="protein sequence ID" value="AFM05788.1"/>
    <property type="molecule type" value="Genomic_DNA"/>
</dbReference>